<reference evidence="3" key="1">
    <citation type="submission" date="2016-10" db="EMBL/GenBank/DDBJ databases">
        <authorList>
            <person name="Varghese N."/>
            <person name="Submissions S."/>
        </authorList>
    </citation>
    <scope>NUCLEOTIDE SEQUENCE [LARGE SCALE GENOMIC DNA]</scope>
    <source>
        <strain evidence="3">CGMCC 1.10971</strain>
    </source>
</reference>
<feature type="transmembrane region" description="Helical" evidence="1">
    <location>
        <begin position="40"/>
        <end position="58"/>
    </location>
</feature>
<dbReference type="OrthoDB" id="7594417at2"/>
<evidence type="ECO:0000313" key="2">
    <source>
        <dbReference type="EMBL" id="SFG69991.1"/>
    </source>
</evidence>
<evidence type="ECO:0000313" key="3">
    <source>
        <dbReference type="Proteomes" id="UP000198623"/>
    </source>
</evidence>
<feature type="transmembrane region" description="Helical" evidence="1">
    <location>
        <begin position="79"/>
        <end position="102"/>
    </location>
</feature>
<gene>
    <name evidence="2" type="ORF">SAMN05216175_11197</name>
</gene>
<organism evidence="2 3">
    <name type="scientific">Neptunomonas qingdaonensis</name>
    <dbReference type="NCBI Taxonomy" id="1045558"/>
    <lineage>
        <taxon>Bacteria</taxon>
        <taxon>Pseudomonadati</taxon>
        <taxon>Pseudomonadota</taxon>
        <taxon>Gammaproteobacteria</taxon>
        <taxon>Oceanospirillales</taxon>
        <taxon>Oceanospirillaceae</taxon>
        <taxon>Neptunomonas</taxon>
    </lineage>
</organism>
<dbReference type="AlphaFoldDB" id="A0A1I2U5T4"/>
<protein>
    <submittedName>
        <fullName evidence="2">Uncharacterized protein</fullName>
    </submittedName>
</protein>
<keyword evidence="1" id="KW-0812">Transmembrane</keyword>
<accession>A0A1I2U5T4</accession>
<keyword evidence="1" id="KW-0472">Membrane</keyword>
<dbReference type="Proteomes" id="UP000198623">
    <property type="component" value="Unassembled WGS sequence"/>
</dbReference>
<dbReference type="EMBL" id="FOOU01000011">
    <property type="protein sequence ID" value="SFG69991.1"/>
    <property type="molecule type" value="Genomic_DNA"/>
</dbReference>
<keyword evidence="3" id="KW-1185">Reference proteome</keyword>
<keyword evidence="1" id="KW-1133">Transmembrane helix</keyword>
<name>A0A1I2U5T4_9GAMM</name>
<evidence type="ECO:0000256" key="1">
    <source>
        <dbReference type="SAM" id="Phobius"/>
    </source>
</evidence>
<proteinExistence type="predicted"/>
<dbReference type="STRING" id="1045558.SAMN05216175_11197"/>
<sequence length="186" mass="20793">MNRIANIHILTKRLIIMTALAVLLFSGVFALSFYFSHRLMMTWAGFMCGIIGGFVSIQQRIKTVSDEELVLLTQSWFQVLLIPIFGGVFALVLYCIFLSGMISGNLFPLFYIPEPQNDTPDTAFMIDILTKTYPLTGQDLAKFLFWSFVAGFSERFVPQIISNVVRSTTEPSDTTADHGSEKGSAK</sequence>